<dbReference type="PANTHER" id="PTHR23048:SF0">
    <property type="entry name" value="CALMODULIN LIKE 3"/>
    <property type="match status" value="1"/>
</dbReference>
<evidence type="ECO:0000256" key="1">
    <source>
        <dbReference type="ARBA" id="ARBA00020786"/>
    </source>
</evidence>
<dbReference type="OrthoDB" id="26525at2759"/>
<evidence type="ECO:0000313" key="9">
    <source>
        <dbReference type="Proteomes" id="UP001152797"/>
    </source>
</evidence>
<name>A0A9P1BXI0_9DINO</name>
<evidence type="ECO:0000259" key="6">
    <source>
        <dbReference type="PROSITE" id="PS50222"/>
    </source>
</evidence>
<keyword evidence="4" id="KW-0106">Calcium</keyword>
<dbReference type="Proteomes" id="UP001152797">
    <property type="component" value="Unassembled WGS sequence"/>
</dbReference>
<reference evidence="8" key="2">
    <citation type="submission" date="2024-04" db="EMBL/GenBank/DDBJ databases">
        <authorList>
            <person name="Chen Y."/>
            <person name="Shah S."/>
            <person name="Dougan E. K."/>
            <person name="Thang M."/>
            <person name="Chan C."/>
        </authorList>
    </citation>
    <scope>NUCLEOTIDE SEQUENCE [LARGE SCALE GENOMIC DNA]</scope>
</reference>
<reference evidence="7" key="1">
    <citation type="submission" date="2022-10" db="EMBL/GenBank/DDBJ databases">
        <authorList>
            <person name="Chen Y."/>
            <person name="Dougan E. K."/>
            <person name="Chan C."/>
            <person name="Rhodes N."/>
            <person name="Thang M."/>
        </authorList>
    </citation>
    <scope>NUCLEOTIDE SEQUENCE</scope>
</reference>
<protein>
    <recommendedName>
        <fullName evidence="1">Calmodulin</fullName>
    </recommendedName>
</protein>
<dbReference type="AlphaFoldDB" id="A0A9P1BXI0"/>
<evidence type="ECO:0000313" key="8">
    <source>
        <dbReference type="EMBL" id="CAL1134676.1"/>
    </source>
</evidence>
<evidence type="ECO:0000256" key="4">
    <source>
        <dbReference type="ARBA" id="ARBA00022837"/>
    </source>
</evidence>
<dbReference type="Gene3D" id="1.10.238.10">
    <property type="entry name" value="EF-hand"/>
    <property type="match status" value="1"/>
</dbReference>
<feature type="domain" description="EF-hand" evidence="6">
    <location>
        <begin position="126"/>
        <end position="161"/>
    </location>
</feature>
<dbReference type="GO" id="GO:0005509">
    <property type="term" value="F:calcium ion binding"/>
    <property type="evidence" value="ECO:0007669"/>
    <property type="project" value="InterPro"/>
</dbReference>
<dbReference type="CDD" id="cd00051">
    <property type="entry name" value="EFh"/>
    <property type="match status" value="2"/>
</dbReference>
<evidence type="ECO:0000256" key="3">
    <source>
        <dbReference type="ARBA" id="ARBA00022737"/>
    </source>
</evidence>
<dbReference type="SUPFAM" id="SSF47473">
    <property type="entry name" value="EF-hand"/>
    <property type="match status" value="1"/>
</dbReference>
<dbReference type="FunFam" id="1.10.238.10:FF:000001">
    <property type="entry name" value="Calmodulin 1"/>
    <property type="match status" value="1"/>
</dbReference>
<keyword evidence="5" id="KW-0007">Acetylation</keyword>
<dbReference type="PROSITE" id="PS00018">
    <property type="entry name" value="EF_HAND_1"/>
    <property type="match status" value="4"/>
</dbReference>
<dbReference type="InterPro" id="IPR011992">
    <property type="entry name" value="EF-hand-dom_pair"/>
</dbReference>
<dbReference type="GO" id="GO:0016460">
    <property type="term" value="C:myosin II complex"/>
    <property type="evidence" value="ECO:0007669"/>
    <property type="project" value="TreeGrafter"/>
</dbReference>
<dbReference type="PANTHER" id="PTHR23048">
    <property type="entry name" value="MYOSIN LIGHT CHAIN 1, 3"/>
    <property type="match status" value="1"/>
</dbReference>
<feature type="domain" description="EF-hand" evidence="6">
    <location>
        <begin position="53"/>
        <end position="88"/>
    </location>
</feature>
<comment type="caution">
    <text evidence="7">The sequence shown here is derived from an EMBL/GenBank/DDBJ whole genome shotgun (WGS) entry which is preliminary data.</text>
</comment>
<organism evidence="7">
    <name type="scientific">Cladocopium goreaui</name>
    <dbReference type="NCBI Taxonomy" id="2562237"/>
    <lineage>
        <taxon>Eukaryota</taxon>
        <taxon>Sar</taxon>
        <taxon>Alveolata</taxon>
        <taxon>Dinophyceae</taxon>
        <taxon>Suessiales</taxon>
        <taxon>Symbiodiniaceae</taxon>
        <taxon>Cladocopium</taxon>
    </lineage>
</organism>
<dbReference type="SMART" id="SM00054">
    <property type="entry name" value="EFh"/>
    <property type="match status" value="4"/>
</dbReference>
<dbReference type="Pfam" id="PF13499">
    <property type="entry name" value="EF-hand_7"/>
    <property type="match status" value="2"/>
</dbReference>
<keyword evidence="3" id="KW-0677">Repeat</keyword>
<dbReference type="EMBL" id="CAMXCT030000623">
    <property type="protein sequence ID" value="CAL4768613.1"/>
    <property type="molecule type" value="Genomic_DNA"/>
</dbReference>
<evidence type="ECO:0000313" key="7">
    <source>
        <dbReference type="EMBL" id="CAI3981301.1"/>
    </source>
</evidence>
<dbReference type="InterPro" id="IPR050230">
    <property type="entry name" value="CALM/Myosin/TropC-like"/>
</dbReference>
<feature type="domain" description="EF-hand" evidence="6">
    <location>
        <begin position="162"/>
        <end position="197"/>
    </location>
</feature>
<gene>
    <name evidence="7" type="ORF">C1SCF055_LOCUS9104</name>
</gene>
<accession>A0A9P1BXI0</accession>
<dbReference type="InterPro" id="IPR002048">
    <property type="entry name" value="EF_hand_dom"/>
</dbReference>
<evidence type="ECO:0000256" key="5">
    <source>
        <dbReference type="ARBA" id="ARBA00022990"/>
    </source>
</evidence>
<dbReference type="PROSITE" id="PS50222">
    <property type="entry name" value="EF_HAND_2"/>
    <property type="match status" value="4"/>
</dbReference>
<keyword evidence="9" id="KW-1185">Reference proteome</keyword>
<sequence length="213" mass="24146">MAISWADGALQRWYYFAMRQRSFRMAEGTSLKSFVSGHEPHEFTERDAFLPEDAKADYAAAFALFDHSSTGHITKSDIGAVLKAGGYFPTPEELEKFIGKVDVDGDGKLSKEEFLNIVAMNPKDRDFSAELIEAFKILDENSDGFLSIEELEKGAKMFQRGLTKEDLRKMMEEADSSRDDRVSFPEFERIMKWGLAQKFPTLRGRAQAESSDE</sequence>
<evidence type="ECO:0000256" key="2">
    <source>
        <dbReference type="ARBA" id="ARBA00022723"/>
    </source>
</evidence>
<dbReference type="InterPro" id="IPR018247">
    <property type="entry name" value="EF_Hand_1_Ca_BS"/>
</dbReference>
<feature type="domain" description="EF-hand" evidence="6">
    <location>
        <begin position="89"/>
        <end position="124"/>
    </location>
</feature>
<dbReference type="EMBL" id="CAMXCT010000623">
    <property type="protein sequence ID" value="CAI3981301.1"/>
    <property type="molecule type" value="Genomic_DNA"/>
</dbReference>
<proteinExistence type="predicted"/>
<keyword evidence="2" id="KW-0479">Metal-binding</keyword>
<dbReference type="EMBL" id="CAMXCT020000623">
    <property type="protein sequence ID" value="CAL1134676.1"/>
    <property type="molecule type" value="Genomic_DNA"/>
</dbReference>